<dbReference type="RefSeq" id="WP_074241799.1">
    <property type="nucleotide sequence ID" value="NZ_FSRA01000002.1"/>
</dbReference>
<accession>A0A1N6JVE9</accession>
<feature type="signal peptide" evidence="1">
    <location>
        <begin position="1"/>
        <end position="22"/>
    </location>
</feature>
<name>A0A1N6JVE9_9BACT</name>
<reference evidence="2 3" key="1">
    <citation type="submission" date="2016-11" db="EMBL/GenBank/DDBJ databases">
        <authorList>
            <person name="Jaros S."/>
            <person name="Januszkiewicz K."/>
            <person name="Wedrychowicz H."/>
        </authorList>
    </citation>
    <scope>NUCLEOTIDE SEQUENCE [LARGE SCALE GENOMIC DNA]</scope>
    <source>
        <strain evidence="2 3">DSM 24787</strain>
    </source>
</reference>
<protein>
    <submittedName>
        <fullName evidence="2">Type IX secretion system membrane protein, PorP/SprF family</fullName>
    </submittedName>
</protein>
<organism evidence="2 3">
    <name type="scientific">Chitinophaga niabensis</name>
    <dbReference type="NCBI Taxonomy" id="536979"/>
    <lineage>
        <taxon>Bacteria</taxon>
        <taxon>Pseudomonadati</taxon>
        <taxon>Bacteroidota</taxon>
        <taxon>Chitinophagia</taxon>
        <taxon>Chitinophagales</taxon>
        <taxon>Chitinophagaceae</taxon>
        <taxon>Chitinophaga</taxon>
    </lineage>
</organism>
<dbReference type="Proteomes" id="UP000185003">
    <property type="component" value="Unassembled WGS sequence"/>
</dbReference>
<evidence type="ECO:0000256" key="1">
    <source>
        <dbReference type="SAM" id="SignalP"/>
    </source>
</evidence>
<dbReference type="STRING" id="536979.SAMN04488055_4466"/>
<sequence length="336" mass="36807">MKSKILIAVLSLCTLYVKPSMAQVDPHFAQYYAYPLWLNPALAGVIDGDYRLTGNYRNQWANFGTPYSTAGVSFDAATEKNVGLGITALNMSAGEAGYNYFNAMATVSYSGVKMGANGTTRLVAGIQAGVINRRVDQSKFQLGSQYNPVMGFDPNIPSGETLRATSSTVFDANAGIMLFDGNPNHRFNPFIGFSGAHLTQPEDPFVAENKESKSLPVRYVAHGGSRIRVTDMVNLTPHGLYMRQGNAEEIVAGVYSQIRVNPEFDLLLGANYRVNDAVSPFAGFSYKSFTLGLSYDANTSNLRRLTTGSNAFELSLSFIGRKRRIMQPEYFICPRL</sequence>
<dbReference type="AlphaFoldDB" id="A0A1N6JVE9"/>
<dbReference type="OrthoDB" id="1186563at2"/>
<evidence type="ECO:0000313" key="3">
    <source>
        <dbReference type="Proteomes" id="UP000185003"/>
    </source>
</evidence>
<keyword evidence="1" id="KW-0732">Signal</keyword>
<dbReference type="Pfam" id="PF11751">
    <property type="entry name" value="PorP_SprF"/>
    <property type="match status" value="1"/>
</dbReference>
<dbReference type="InterPro" id="IPR019861">
    <property type="entry name" value="PorP/SprF_Bacteroidetes"/>
</dbReference>
<gene>
    <name evidence="2" type="ORF">SAMN04488055_4466</name>
</gene>
<proteinExistence type="predicted"/>
<keyword evidence="3" id="KW-1185">Reference proteome</keyword>
<feature type="chain" id="PRO_5013111236" evidence="1">
    <location>
        <begin position="23"/>
        <end position="336"/>
    </location>
</feature>
<dbReference type="NCBIfam" id="TIGR03519">
    <property type="entry name" value="T9SS_PorP_fam"/>
    <property type="match status" value="1"/>
</dbReference>
<dbReference type="EMBL" id="FSRA01000002">
    <property type="protein sequence ID" value="SIO48006.1"/>
    <property type="molecule type" value="Genomic_DNA"/>
</dbReference>
<evidence type="ECO:0000313" key="2">
    <source>
        <dbReference type="EMBL" id="SIO48006.1"/>
    </source>
</evidence>